<reference evidence="3" key="2">
    <citation type="submission" date="2018-02" db="UniProtKB">
        <authorList>
            <consortium name="EnsemblPlants"/>
        </authorList>
    </citation>
    <scope>IDENTIFICATION</scope>
    <source>
        <strain evidence="3">Williams 82</strain>
    </source>
</reference>
<dbReference type="STRING" id="3847.K7KK24"/>
<dbReference type="EMBL" id="CM000837">
    <property type="protein sequence ID" value="KRH63021.1"/>
    <property type="molecule type" value="Genomic_DNA"/>
</dbReference>
<evidence type="ECO:0000313" key="3">
    <source>
        <dbReference type="EnsemblPlants" id="KRH63021"/>
    </source>
</evidence>
<dbReference type="PANTHER" id="PTHR31355:SF8">
    <property type="entry name" value="TORTIFOLIA1-LIKE PROTEIN 3"/>
    <property type="match status" value="1"/>
</dbReference>
<dbReference type="Gramene" id="KRH63021">
    <property type="protein sequence ID" value="KRH63021"/>
    <property type="gene ID" value="GLYMA_04G149700"/>
</dbReference>
<accession>K7KK24</accession>
<proteinExistence type="predicted"/>
<dbReference type="GeneID" id="106798415"/>
<evidence type="ECO:0000313" key="4">
    <source>
        <dbReference type="Proteomes" id="UP000008827"/>
    </source>
</evidence>
<name>K7KK24_SOYBN</name>
<organism evidence="2">
    <name type="scientific">Glycine max</name>
    <name type="common">Soybean</name>
    <name type="synonym">Glycine hispida</name>
    <dbReference type="NCBI Taxonomy" id="3847"/>
    <lineage>
        <taxon>Eukaryota</taxon>
        <taxon>Viridiplantae</taxon>
        <taxon>Streptophyta</taxon>
        <taxon>Embryophyta</taxon>
        <taxon>Tracheophyta</taxon>
        <taxon>Spermatophyta</taxon>
        <taxon>Magnoliopsida</taxon>
        <taxon>eudicotyledons</taxon>
        <taxon>Gunneridae</taxon>
        <taxon>Pentapetalae</taxon>
        <taxon>rosids</taxon>
        <taxon>fabids</taxon>
        <taxon>Fabales</taxon>
        <taxon>Fabaceae</taxon>
        <taxon>Papilionoideae</taxon>
        <taxon>50 kb inversion clade</taxon>
        <taxon>NPAAA clade</taxon>
        <taxon>indigoferoid/millettioid clade</taxon>
        <taxon>Phaseoleae</taxon>
        <taxon>Glycine</taxon>
        <taxon>Glycine subgen. Soja</taxon>
    </lineage>
</organism>
<dbReference type="Proteomes" id="UP000008827">
    <property type="component" value="Chromosome 4"/>
</dbReference>
<dbReference type="GO" id="GO:0005874">
    <property type="term" value="C:microtubule"/>
    <property type="evidence" value="ECO:0007669"/>
    <property type="project" value="InterPro"/>
</dbReference>
<feature type="region of interest" description="Disordered" evidence="1">
    <location>
        <begin position="38"/>
        <end position="83"/>
    </location>
</feature>
<dbReference type="RefSeq" id="XP_040870624.1">
    <property type="nucleotide sequence ID" value="XM_041014690.1"/>
</dbReference>
<dbReference type="PaxDb" id="3847-GLYMA04G20855.1"/>
<gene>
    <name evidence="3" type="primary">LOC106798415</name>
    <name evidence="2" type="ORF">GLYMA_04G149700</name>
</gene>
<evidence type="ECO:0000313" key="2">
    <source>
        <dbReference type="EMBL" id="KRH63021.1"/>
    </source>
</evidence>
<dbReference type="EnsemblPlants" id="KRH63021">
    <property type="protein sequence ID" value="KRH63021"/>
    <property type="gene ID" value="GLYMA_04G149700"/>
</dbReference>
<dbReference type="PANTHER" id="PTHR31355">
    <property type="entry name" value="MICROTUBULE-ASSOCIATED PROTEIN TORTIFOLIA1"/>
    <property type="match status" value="1"/>
</dbReference>
<reference evidence="2 3" key="1">
    <citation type="journal article" date="2010" name="Nature">
        <title>Genome sequence of the palaeopolyploid soybean.</title>
        <authorList>
            <person name="Schmutz J."/>
            <person name="Cannon S.B."/>
            <person name="Schlueter J."/>
            <person name="Ma J."/>
            <person name="Mitros T."/>
            <person name="Nelson W."/>
            <person name="Hyten D.L."/>
            <person name="Song Q."/>
            <person name="Thelen J.J."/>
            <person name="Cheng J."/>
            <person name="Xu D."/>
            <person name="Hellsten U."/>
            <person name="May G.D."/>
            <person name="Yu Y."/>
            <person name="Sakurai T."/>
            <person name="Umezawa T."/>
            <person name="Bhattacharyya M.K."/>
            <person name="Sandhu D."/>
            <person name="Valliyodan B."/>
            <person name="Lindquist E."/>
            <person name="Peto M."/>
            <person name="Grant D."/>
            <person name="Shu S."/>
            <person name="Goodstein D."/>
            <person name="Barry K."/>
            <person name="Futrell-Griggs M."/>
            <person name="Abernathy B."/>
            <person name="Du J."/>
            <person name="Tian Z."/>
            <person name="Zhu L."/>
            <person name="Gill N."/>
            <person name="Joshi T."/>
            <person name="Libault M."/>
            <person name="Sethuraman A."/>
            <person name="Zhang X.-C."/>
            <person name="Shinozaki K."/>
            <person name="Nguyen H.T."/>
            <person name="Wing R.A."/>
            <person name="Cregan P."/>
            <person name="Specht J."/>
            <person name="Grimwood J."/>
            <person name="Rokhsar D."/>
            <person name="Stacey G."/>
            <person name="Shoemaker R.C."/>
            <person name="Jackson S.A."/>
        </authorList>
    </citation>
    <scope>NUCLEOTIDE SEQUENCE [LARGE SCALE GENOMIC DNA]</scope>
    <source>
        <strain evidence="3">cv. Williams 82</strain>
        <tissue evidence="2">Callus</tissue>
    </source>
</reference>
<dbReference type="AlphaFoldDB" id="K7KK24"/>
<feature type="compositionally biased region" description="Basic and acidic residues" evidence="1">
    <location>
        <begin position="67"/>
        <end position="83"/>
    </location>
</feature>
<sequence>MHTFFFLPSLLDMFIDFSKPETKRALLNKSSEDKIQKYGRSKAGSRVVPYQEDESQDSVPVSIVSKDLQRNDKESEDLQRNDKESEDLWLIRDQLHQIENQQSSLLDLLQHEGASQAFEDAQKKMKSISETVIICSMKVLLNS</sequence>
<evidence type="ECO:0000256" key="1">
    <source>
        <dbReference type="SAM" id="MobiDB-lite"/>
    </source>
</evidence>
<dbReference type="OrthoDB" id="1904066at2759"/>
<dbReference type="InterPro" id="IPR033337">
    <property type="entry name" value="TORTIFOLIA1/SINE1-2"/>
</dbReference>
<dbReference type="HOGENOM" id="CLU_1809685_0_0_1"/>
<keyword evidence="4" id="KW-1185">Reference proteome</keyword>
<reference evidence="2" key="3">
    <citation type="submission" date="2018-07" db="EMBL/GenBank/DDBJ databases">
        <title>WGS assembly of Glycine max.</title>
        <authorList>
            <person name="Schmutz J."/>
            <person name="Cannon S."/>
            <person name="Schlueter J."/>
            <person name="Ma J."/>
            <person name="Mitros T."/>
            <person name="Nelson W."/>
            <person name="Hyten D."/>
            <person name="Song Q."/>
            <person name="Thelen J."/>
            <person name="Cheng J."/>
            <person name="Xu D."/>
            <person name="Hellsten U."/>
            <person name="May G."/>
            <person name="Yu Y."/>
            <person name="Sakurai T."/>
            <person name="Umezawa T."/>
            <person name="Bhattacharyya M."/>
            <person name="Sandhu D."/>
            <person name="Valliyodan B."/>
            <person name="Lindquist E."/>
            <person name="Peto M."/>
            <person name="Grant D."/>
            <person name="Shu S."/>
            <person name="Goodstein D."/>
            <person name="Barry K."/>
            <person name="Futrell-Griggs M."/>
            <person name="Abernathy B."/>
            <person name="Du J."/>
            <person name="Tian Z."/>
            <person name="Zhu L."/>
            <person name="Gill N."/>
            <person name="Joshi T."/>
            <person name="Libault M."/>
            <person name="Sethuraman A."/>
            <person name="Zhang X."/>
            <person name="Shinozaki K."/>
            <person name="Nguyen H."/>
            <person name="Wing R."/>
            <person name="Cregan P."/>
            <person name="Specht J."/>
            <person name="Grimwood J."/>
            <person name="Rokhsar D."/>
            <person name="Stacey G."/>
            <person name="Shoemaker R."/>
            <person name="Jackson S."/>
        </authorList>
    </citation>
    <scope>NUCLEOTIDE SEQUENCE</scope>
    <source>
        <tissue evidence="2">Callus</tissue>
    </source>
</reference>
<protein>
    <submittedName>
        <fullName evidence="2 3">Uncharacterized protein</fullName>
    </submittedName>
</protein>
<dbReference type="GO" id="GO:0008017">
    <property type="term" value="F:microtubule binding"/>
    <property type="evidence" value="ECO:0007669"/>
    <property type="project" value="InterPro"/>
</dbReference>